<accession>A0A9N8VPL2</accession>
<organism evidence="1 2">
    <name type="scientific">Cetraspora pellucida</name>
    <dbReference type="NCBI Taxonomy" id="1433469"/>
    <lineage>
        <taxon>Eukaryota</taxon>
        <taxon>Fungi</taxon>
        <taxon>Fungi incertae sedis</taxon>
        <taxon>Mucoromycota</taxon>
        <taxon>Glomeromycotina</taxon>
        <taxon>Glomeromycetes</taxon>
        <taxon>Diversisporales</taxon>
        <taxon>Gigasporaceae</taxon>
        <taxon>Cetraspora</taxon>
    </lineage>
</organism>
<dbReference type="OrthoDB" id="2428624at2759"/>
<comment type="caution">
    <text evidence="1">The sequence shown here is derived from an EMBL/GenBank/DDBJ whole genome shotgun (WGS) entry which is preliminary data.</text>
</comment>
<sequence>MPGEGKVKTYYFSVNKYIEWIKDLEKSGLSYCHHDHRSVAGKSSNKKSHLVQKDSKKCKCISYIFVVLLVKSLTVTLKYYYKHRNHRPSQLSDLCTLQLSDNIRQFIQQHALEGLDVFSIHKLIRFRAIELQDQLFIKAKKPAKHSNSFILIDIL</sequence>
<evidence type="ECO:0000313" key="1">
    <source>
        <dbReference type="EMBL" id="CAG8462106.1"/>
    </source>
</evidence>
<gene>
    <name evidence="1" type="ORF">CPELLU_LOCUS672</name>
</gene>
<name>A0A9N8VPL2_9GLOM</name>
<proteinExistence type="predicted"/>
<dbReference type="AlphaFoldDB" id="A0A9N8VPL2"/>
<reference evidence="1" key="1">
    <citation type="submission" date="2021-06" db="EMBL/GenBank/DDBJ databases">
        <authorList>
            <person name="Kallberg Y."/>
            <person name="Tangrot J."/>
            <person name="Rosling A."/>
        </authorList>
    </citation>
    <scope>NUCLEOTIDE SEQUENCE</scope>
    <source>
        <strain evidence="1">FL966</strain>
    </source>
</reference>
<protein>
    <submittedName>
        <fullName evidence="1">23128_t:CDS:1</fullName>
    </submittedName>
</protein>
<dbReference type="EMBL" id="CAJVQA010000200">
    <property type="protein sequence ID" value="CAG8462106.1"/>
    <property type="molecule type" value="Genomic_DNA"/>
</dbReference>
<dbReference type="Proteomes" id="UP000789759">
    <property type="component" value="Unassembled WGS sequence"/>
</dbReference>
<evidence type="ECO:0000313" key="2">
    <source>
        <dbReference type="Proteomes" id="UP000789759"/>
    </source>
</evidence>
<keyword evidence="2" id="KW-1185">Reference proteome</keyword>